<dbReference type="InterPro" id="IPR027372">
    <property type="entry name" value="Phytase-like_dom"/>
</dbReference>
<comment type="caution">
    <text evidence="2">The sequence shown here is derived from an EMBL/GenBank/DDBJ whole genome shotgun (WGS) entry which is preliminary data.</text>
</comment>
<gene>
    <name evidence="2" type="ORF">NIES46_03160</name>
</gene>
<dbReference type="SUPFAM" id="SSF50969">
    <property type="entry name" value="YVTN repeat-like/Quinoprotein amine dehydrogenase"/>
    <property type="match status" value="1"/>
</dbReference>
<sequence>MWLQKFSIMTILPLTVTVGLIEVGITPPSPDRIKELTSFLGAARIPTGLVFEETEVGGLSGITYNPQKDVYYAVSDSQGDRGYARFYTLKLHWKDEAFRLEAVEVIGVTPILDPNGEAFPLYSLDPEGIAFTGETVWISSEGNMAAGYPPFIKEFSLESGRQLTQLPIPEQLFSRDNPNIGVRNNLATESLTLTPDGKTLFTATENALIQDGPAATVNQGSPSRMIRYNLQTGLADGQFLYMTEAIAGSSLLSETLQLNGLVELLAVSERRLLALERSFSLDRGFVIRLFEVSLTEATDIGSVDSLHNQLEGITPVRKTPVLIPPEIQAEVIWDNLEGMTFGPILPDGRRSLIMVSDNNFHPLLPTQIIAWAIAPELSDSAKPSVQRLWEWLGKFFDFRG</sequence>
<protein>
    <recommendedName>
        <fullName evidence="1">Phytase-like domain-containing protein</fullName>
    </recommendedName>
</protein>
<dbReference type="PANTHER" id="PTHR37957:SF1">
    <property type="entry name" value="PHYTASE-LIKE DOMAIN-CONTAINING PROTEIN"/>
    <property type="match status" value="1"/>
</dbReference>
<organism evidence="2 3">
    <name type="scientific">Limnospira platensis NIES-46</name>
    <dbReference type="NCBI Taxonomy" id="1236695"/>
    <lineage>
        <taxon>Bacteria</taxon>
        <taxon>Bacillati</taxon>
        <taxon>Cyanobacteriota</taxon>
        <taxon>Cyanophyceae</taxon>
        <taxon>Oscillatoriophycideae</taxon>
        <taxon>Oscillatoriales</taxon>
        <taxon>Sirenicapillariaceae</taxon>
        <taxon>Limnospira</taxon>
    </lineage>
</organism>
<dbReference type="Proteomes" id="UP000326169">
    <property type="component" value="Unassembled WGS sequence"/>
</dbReference>
<keyword evidence="3" id="KW-1185">Reference proteome</keyword>
<dbReference type="PANTHER" id="PTHR37957">
    <property type="entry name" value="BLR7070 PROTEIN"/>
    <property type="match status" value="1"/>
</dbReference>
<evidence type="ECO:0000313" key="3">
    <source>
        <dbReference type="Proteomes" id="UP000326169"/>
    </source>
</evidence>
<reference evidence="2 3" key="1">
    <citation type="journal article" date="2019" name="J Genomics">
        <title>The Draft Genome of a Hydrogen-producing Cyanobacterium, Arthrospira platensis NIES-46.</title>
        <authorList>
            <person name="Suzuki S."/>
            <person name="Yamaguchi H."/>
            <person name="Kawachi M."/>
        </authorList>
    </citation>
    <scope>NUCLEOTIDE SEQUENCE [LARGE SCALE GENOMIC DNA]</scope>
    <source>
        <strain evidence="2 3">NIES-46</strain>
    </source>
</reference>
<evidence type="ECO:0000259" key="1">
    <source>
        <dbReference type="Pfam" id="PF13449"/>
    </source>
</evidence>
<proteinExistence type="predicted"/>
<dbReference type="Pfam" id="PF13449">
    <property type="entry name" value="Phytase-like"/>
    <property type="match status" value="1"/>
</dbReference>
<evidence type="ECO:0000313" key="2">
    <source>
        <dbReference type="EMBL" id="GCE92277.1"/>
    </source>
</evidence>
<name>A0A5M3T0J0_LIMPL</name>
<accession>A0A5M3T0J0</accession>
<feature type="domain" description="Phytase-like" evidence="1">
    <location>
        <begin position="54"/>
        <end position="360"/>
    </location>
</feature>
<dbReference type="EMBL" id="BIMW01000009">
    <property type="protein sequence ID" value="GCE92277.1"/>
    <property type="molecule type" value="Genomic_DNA"/>
</dbReference>
<dbReference type="InterPro" id="IPR011044">
    <property type="entry name" value="Quino_amine_DH_bsu"/>
</dbReference>